<evidence type="ECO:0000313" key="3">
    <source>
        <dbReference type="Proteomes" id="UP000230423"/>
    </source>
</evidence>
<protein>
    <submittedName>
        <fullName evidence="2">Uncharacterized protein</fullName>
    </submittedName>
</protein>
<name>A0A2G9UIB9_TELCI</name>
<dbReference type="AlphaFoldDB" id="A0A2G9UIB9"/>
<evidence type="ECO:0000256" key="1">
    <source>
        <dbReference type="SAM" id="Phobius"/>
    </source>
</evidence>
<accession>A0A2G9UIB9</accession>
<keyword evidence="1" id="KW-0472">Membrane</keyword>
<keyword evidence="1" id="KW-0812">Transmembrane</keyword>
<gene>
    <name evidence="2" type="ORF">TELCIR_08162</name>
</gene>
<sequence length="92" mass="9982">MIVGINIGPSWRIATLVGLTTVLLISACGIGSLSRFYAAELVPRSILLESTSILTMFEALTKIGIEFAFYPLANVVMNDIAQRKKLDIVIPT</sequence>
<feature type="transmembrane region" description="Helical" evidence="1">
    <location>
        <begin position="53"/>
        <end position="76"/>
    </location>
</feature>
<keyword evidence="3" id="KW-1185">Reference proteome</keyword>
<dbReference type="Proteomes" id="UP000230423">
    <property type="component" value="Unassembled WGS sequence"/>
</dbReference>
<evidence type="ECO:0000313" key="2">
    <source>
        <dbReference type="EMBL" id="PIO69998.1"/>
    </source>
</evidence>
<organism evidence="2 3">
    <name type="scientific">Teladorsagia circumcincta</name>
    <name type="common">Brown stomach worm</name>
    <name type="synonym">Ostertagia circumcincta</name>
    <dbReference type="NCBI Taxonomy" id="45464"/>
    <lineage>
        <taxon>Eukaryota</taxon>
        <taxon>Metazoa</taxon>
        <taxon>Ecdysozoa</taxon>
        <taxon>Nematoda</taxon>
        <taxon>Chromadorea</taxon>
        <taxon>Rhabditida</taxon>
        <taxon>Rhabditina</taxon>
        <taxon>Rhabditomorpha</taxon>
        <taxon>Strongyloidea</taxon>
        <taxon>Trichostrongylidae</taxon>
        <taxon>Teladorsagia</taxon>
    </lineage>
</organism>
<dbReference type="OrthoDB" id="5850415at2759"/>
<reference evidence="2 3" key="1">
    <citation type="submission" date="2015-09" db="EMBL/GenBank/DDBJ databases">
        <title>Draft genome of the parasitic nematode Teladorsagia circumcincta isolate WARC Sus (inbred).</title>
        <authorList>
            <person name="Mitreva M."/>
        </authorList>
    </citation>
    <scope>NUCLEOTIDE SEQUENCE [LARGE SCALE GENOMIC DNA]</scope>
    <source>
        <strain evidence="2 3">S</strain>
    </source>
</reference>
<keyword evidence="1" id="KW-1133">Transmembrane helix</keyword>
<dbReference type="EMBL" id="KZ346436">
    <property type="protein sequence ID" value="PIO69998.1"/>
    <property type="molecule type" value="Genomic_DNA"/>
</dbReference>
<proteinExistence type="predicted"/>
<feature type="transmembrane region" description="Helical" evidence="1">
    <location>
        <begin position="12"/>
        <end position="33"/>
    </location>
</feature>